<dbReference type="PANTHER" id="PTHR31313">
    <property type="entry name" value="TY1 ENHANCER ACTIVATOR"/>
    <property type="match status" value="1"/>
</dbReference>
<dbReference type="GO" id="GO:0005634">
    <property type="term" value="C:nucleus"/>
    <property type="evidence" value="ECO:0007669"/>
    <property type="project" value="UniProtKB-SubCell"/>
</dbReference>
<dbReference type="Pfam" id="PF04082">
    <property type="entry name" value="Fungal_trans"/>
    <property type="match status" value="1"/>
</dbReference>
<keyword evidence="7" id="KW-0539">Nucleus</keyword>
<dbReference type="Proteomes" id="UP000320475">
    <property type="component" value="Unassembled WGS sequence"/>
</dbReference>
<keyword evidence="6" id="KW-0804">Transcription</keyword>
<dbReference type="AlphaFoldDB" id="A0A507D9C6"/>
<evidence type="ECO:0000313" key="12">
    <source>
        <dbReference type="Proteomes" id="UP000317494"/>
    </source>
</evidence>
<dbReference type="GO" id="GO:0008270">
    <property type="term" value="F:zinc ion binding"/>
    <property type="evidence" value="ECO:0007669"/>
    <property type="project" value="InterPro"/>
</dbReference>
<dbReference type="Gene3D" id="4.10.240.10">
    <property type="entry name" value="Zn(2)-C6 fungal-type DNA-binding domain"/>
    <property type="match status" value="1"/>
</dbReference>
<dbReference type="STRING" id="286115.A0A507D9C6"/>
<evidence type="ECO:0000256" key="8">
    <source>
        <dbReference type="SAM" id="MobiDB-lite"/>
    </source>
</evidence>
<dbReference type="InterPro" id="IPR001138">
    <property type="entry name" value="Zn2Cys6_DnaBD"/>
</dbReference>
<dbReference type="SUPFAM" id="SSF57701">
    <property type="entry name" value="Zn2/Cys6 DNA-binding domain"/>
    <property type="match status" value="1"/>
</dbReference>
<comment type="subcellular location">
    <subcellularLocation>
        <location evidence="1">Nucleus</location>
    </subcellularLocation>
</comment>
<dbReference type="GO" id="GO:0006351">
    <property type="term" value="P:DNA-templated transcription"/>
    <property type="evidence" value="ECO:0007669"/>
    <property type="project" value="InterPro"/>
</dbReference>
<keyword evidence="2" id="KW-0479">Metal-binding</keyword>
<feature type="compositionally biased region" description="Low complexity" evidence="8">
    <location>
        <begin position="8"/>
        <end position="22"/>
    </location>
</feature>
<dbReference type="GO" id="GO:0003677">
    <property type="term" value="F:DNA binding"/>
    <property type="evidence" value="ECO:0007669"/>
    <property type="project" value="UniProtKB-KW"/>
</dbReference>
<accession>A0A507D9C6</accession>
<evidence type="ECO:0000256" key="3">
    <source>
        <dbReference type="ARBA" id="ARBA00022833"/>
    </source>
</evidence>
<organism evidence="10 12">
    <name type="scientific">Synchytrium endobioticum</name>
    <dbReference type="NCBI Taxonomy" id="286115"/>
    <lineage>
        <taxon>Eukaryota</taxon>
        <taxon>Fungi</taxon>
        <taxon>Fungi incertae sedis</taxon>
        <taxon>Chytridiomycota</taxon>
        <taxon>Chytridiomycota incertae sedis</taxon>
        <taxon>Chytridiomycetes</taxon>
        <taxon>Synchytriales</taxon>
        <taxon>Synchytriaceae</taxon>
        <taxon>Synchytrium</taxon>
    </lineage>
</organism>
<dbReference type="EMBL" id="QEAM01000036">
    <property type="protein sequence ID" value="TPX49306.1"/>
    <property type="molecule type" value="Genomic_DNA"/>
</dbReference>
<dbReference type="OrthoDB" id="2115078at2759"/>
<evidence type="ECO:0000313" key="13">
    <source>
        <dbReference type="Proteomes" id="UP000320475"/>
    </source>
</evidence>
<evidence type="ECO:0000256" key="7">
    <source>
        <dbReference type="ARBA" id="ARBA00023242"/>
    </source>
</evidence>
<dbReference type="SMART" id="SM00066">
    <property type="entry name" value="GAL4"/>
    <property type="match status" value="1"/>
</dbReference>
<sequence length="853" mass="95702">MADQNNLSTSTGASPSTATSSSVPSLSALSAVAADAAFITQHASHGDSSHFTSAFELMPRLQRNVVEQACENCRRVKRRCDRYRPSCTRCIQSGKLCVWPDKRVRIGNDHSNTDKDGKSAPKRRRKSEPDIAVVEPTDNATALPQEFAFVRLTNPTHAGDIQDISTDWMSDDLPPTSHQSIADAATHVSNSHPRTIAHLPMVDQDPFPYSVFGTPPVTINMEKSDSTSQYVTAKALDTLFSIRPPYAVPAGTNALATGALINQTPMHTVAPSPTPNNDDVVAVTANSTSIPTKKSSVGITSPTLPGVVAYPIMAQPLPCQSTHASSLPHQTDSLQQLYRRGSLQSESRPNKHLMHSPEYEYDPTTNFSKAVREKVSDYINTDEILQSYFGTWWFNAGWNILSPDVFTSTFRNQHPSVQFAVLALGALKSRQPILSSMKYAQRGQLWYRQSVKILDASLQGQQKLTDSHVLAMCMLYRFAYAVSDVPAYFSHLASTCSLALRLHYDVDPDQLETQGHPPMTWLQKNLRRQVFWHLYIYDRIISRLSRRSPLIRPDTTPENLPQVRFPDADRSNHTQEAINMTLLETHILLMWEKATKWQSIYNSERYPSYDFSFDRVLNLPEFPSDDKTRWLVIEYLDELPKLNQDFQTWYNGLPTWIRDVSARAIPYVHGLQKVLTSGHPRPLPFDDNQFWHLVCLHLFFHMAVLMLNKSQMIFVLRTKPPSESLADPSVAIAKVSALHICKIVKSVTMPLDPHWLKIPCRSLHTVMEAALALCMLATYLPLLGHPGREEAKVLLNEVDGTIGAQVRLIADGTNEVVDMVKTSKKVNTRVQQALTRAWDSIVNTQPIFLSSQQ</sequence>
<evidence type="ECO:0000259" key="9">
    <source>
        <dbReference type="PROSITE" id="PS50048"/>
    </source>
</evidence>
<dbReference type="VEuPathDB" id="FungiDB:SeMB42_g03296"/>
<keyword evidence="3" id="KW-0862">Zinc</keyword>
<dbReference type="GO" id="GO:0000981">
    <property type="term" value="F:DNA-binding transcription factor activity, RNA polymerase II-specific"/>
    <property type="evidence" value="ECO:0007669"/>
    <property type="project" value="InterPro"/>
</dbReference>
<feature type="region of interest" description="Disordered" evidence="8">
    <location>
        <begin position="1"/>
        <end position="22"/>
    </location>
</feature>
<proteinExistence type="predicted"/>
<keyword evidence="12" id="KW-1185">Reference proteome</keyword>
<dbReference type="PANTHER" id="PTHR31313:SF81">
    <property type="entry name" value="TY1 ENHANCER ACTIVATOR"/>
    <property type="match status" value="1"/>
</dbReference>
<evidence type="ECO:0000313" key="11">
    <source>
        <dbReference type="EMBL" id="TPX49306.1"/>
    </source>
</evidence>
<feature type="region of interest" description="Disordered" evidence="8">
    <location>
        <begin position="105"/>
        <end position="138"/>
    </location>
</feature>
<dbReference type="EMBL" id="QEAN01000115">
    <property type="protein sequence ID" value="TPX47490.1"/>
    <property type="molecule type" value="Genomic_DNA"/>
</dbReference>
<evidence type="ECO:0000256" key="5">
    <source>
        <dbReference type="ARBA" id="ARBA00023125"/>
    </source>
</evidence>
<protein>
    <recommendedName>
        <fullName evidence="9">Zn(2)-C6 fungal-type domain-containing protein</fullName>
    </recommendedName>
</protein>
<dbReference type="InterPro" id="IPR036864">
    <property type="entry name" value="Zn2-C6_fun-type_DNA-bd_sf"/>
</dbReference>
<reference evidence="12 13" key="1">
    <citation type="journal article" date="2019" name="Sci. Rep.">
        <title>Comparative genomics of chytrid fungi reveal insights into the obligate biotrophic and pathogenic lifestyle of Synchytrium endobioticum.</title>
        <authorList>
            <person name="van de Vossenberg B.T.L.H."/>
            <person name="Warris S."/>
            <person name="Nguyen H.D.T."/>
            <person name="van Gent-Pelzer M.P.E."/>
            <person name="Joly D.L."/>
            <person name="van de Geest H.C."/>
            <person name="Bonants P.J.M."/>
            <person name="Smith D.S."/>
            <person name="Levesque C.A."/>
            <person name="van der Lee T.A.J."/>
        </authorList>
    </citation>
    <scope>NUCLEOTIDE SEQUENCE [LARGE SCALE GENOMIC DNA]</scope>
    <source>
        <strain evidence="11 13">LEV6574</strain>
        <strain evidence="10 12">MB42</strain>
    </source>
</reference>
<evidence type="ECO:0000256" key="4">
    <source>
        <dbReference type="ARBA" id="ARBA00023015"/>
    </source>
</evidence>
<evidence type="ECO:0000256" key="1">
    <source>
        <dbReference type="ARBA" id="ARBA00004123"/>
    </source>
</evidence>
<dbReference type="CDD" id="cd00067">
    <property type="entry name" value="GAL4"/>
    <property type="match status" value="1"/>
</dbReference>
<dbReference type="CDD" id="cd12148">
    <property type="entry name" value="fungal_TF_MHR"/>
    <property type="match status" value="1"/>
</dbReference>
<gene>
    <name evidence="11" type="ORF">SeLEV6574_g01560</name>
    <name evidence="10" type="ORF">SeMB42_g03296</name>
</gene>
<evidence type="ECO:0000256" key="2">
    <source>
        <dbReference type="ARBA" id="ARBA00022723"/>
    </source>
</evidence>
<name>A0A507D9C6_9FUNG</name>
<evidence type="ECO:0000256" key="6">
    <source>
        <dbReference type="ARBA" id="ARBA00023163"/>
    </source>
</evidence>
<evidence type="ECO:0000313" key="10">
    <source>
        <dbReference type="EMBL" id="TPX47490.1"/>
    </source>
</evidence>
<comment type="caution">
    <text evidence="10">The sequence shown here is derived from an EMBL/GenBank/DDBJ whole genome shotgun (WGS) entry which is preliminary data.</text>
</comment>
<keyword evidence="4" id="KW-0805">Transcription regulation</keyword>
<dbReference type="PROSITE" id="PS00463">
    <property type="entry name" value="ZN2_CY6_FUNGAL_1"/>
    <property type="match status" value="1"/>
</dbReference>
<dbReference type="InterPro" id="IPR007219">
    <property type="entry name" value="XnlR_reg_dom"/>
</dbReference>
<dbReference type="Proteomes" id="UP000317494">
    <property type="component" value="Unassembled WGS sequence"/>
</dbReference>
<feature type="domain" description="Zn(2)-C6 fungal-type" evidence="9">
    <location>
        <begin position="69"/>
        <end position="99"/>
    </location>
</feature>
<dbReference type="InterPro" id="IPR051615">
    <property type="entry name" value="Transcr_Regulatory_Elem"/>
</dbReference>
<dbReference type="Pfam" id="PF00172">
    <property type="entry name" value="Zn_clus"/>
    <property type="match status" value="1"/>
</dbReference>
<keyword evidence="5" id="KW-0238">DNA-binding</keyword>
<feature type="compositionally biased region" description="Basic and acidic residues" evidence="8">
    <location>
        <begin position="105"/>
        <end position="119"/>
    </location>
</feature>
<dbReference type="PROSITE" id="PS50048">
    <property type="entry name" value="ZN2_CY6_FUNGAL_2"/>
    <property type="match status" value="1"/>
</dbReference>